<evidence type="ECO:0000256" key="5">
    <source>
        <dbReference type="ARBA" id="ARBA00022991"/>
    </source>
</evidence>
<evidence type="ECO:0000256" key="4">
    <source>
        <dbReference type="ARBA" id="ARBA00022827"/>
    </source>
</evidence>
<comment type="similarity">
    <text evidence="1 6">Belongs to the DNA photolyase class-1 family.</text>
</comment>
<dbReference type="PANTHER" id="PTHR11455">
    <property type="entry name" value="CRYPTOCHROME"/>
    <property type="match status" value="1"/>
</dbReference>
<dbReference type="Proteomes" id="UP000664369">
    <property type="component" value="Unassembled WGS sequence"/>
</dbReference>
<dbReference type="Gene3D" id="1.25.40.80">
    <property type="match status" value="1"/>
</dbReference>
<comment type="function">
    <text evidence="6">May have a photoreceptor function.</text>
</comment>
<sequence>MTAIYWLRNDLRLHDNEALATAVSDGTTALVPVYCFDPVAFGPDAYLGLPRTGPHRLAFLLETLADLQGRYAALGSSIHFVVGRPETELPALARQLGARAAYTSTEHTTEEQAAEAAVQAALGPTIPLHRFETLTLLHPADLPIPIGNLPFSFSKFRFDVASKMSVRPARLAPRQLPPLPVDFAPADLPTADLIAAKLGQPSLVRVRPDRRSALPALGGGETAGLARLHDYAVERHLIGRYDDTRNQMLGEAFSTKFSPWLANGSLSARQIWTAIDAYDATHGARSKGAMQLRLELLWRDYFRLLAQKAGPDFFRWRGLRDQQPKPTQPDRAVFEDWAAGRTGNAFVDANMRELDATGFMSNRGRQNVASYLIHDLHQDWRWGAAWFEHQLIDHDAASNWGNWKYIAGTGTDVRDTAFDVAQQARRYDPQGRYVRTWAG</sequence>
<proteinExistence type="inferred from homology"/>
<evidence type="ECO:0000256" key="1">
    <source>
        <dbReference type="ARBA" id="ARBA00005862"/>
    </source>
</evidence>
<organism evidence="8 9">
    <name type="scientific">Hymenobacter negativus</name>
    <dbReference type="NCBI Taxonomy" id="2795026"/>
    <lineage>
        <taxon>Bacteria</taxon>
        <taxon>Pseudomonadati</taxon>
        <taxon>Bacteroidota</taxon>
        <taxon>Cytophagia</taxon>
        <taxon>Cytophagales</taxon>
        <taxon>Hymenobacteraceae</taxon>
        <taxon>Hymenobacter</taxon>
    </lineage>
</organism>
<evidence type="ECO:0000313" key="9">
    <source>
        <dbReference type="Proteomes" id="UP000664369"/>
    </source>
</evidence>
<dbReference type="PRINTS" id="PR00147">
    <property type="entry name" value="DNAPHOTLYASE"/>
</dbReference>
<keyword evidence="9" id="KW-1185">Reference proteome</keyword>
<dbReference type="SUPFAM" id="SSF48173">
    <property type="entry name" value="Cryptochrome/photolyase FAD-binding domain"/>
    <property type="match status" value="1"/>
</dbReference>
<dbReference type="RefSeq" id="WP_208176808.1">
    <property type="nucleotide sequence ID" value="NZ_JAGETZ010000009.1"/>
</dbReference>
<protein>
    <recommendedName>
        <fullName evidence="2 6">Cryptochrome DASH</fullName>
    </recommendedName>
</protein>
<evidence type="ECO:0000256" key="2">
    <source>
        <dbReference type="ARBA" id="ARBA00017881"/>
    </source>
</evidence>
<evidence type="ECO:0000256" key="3">
    <source>
        <dbReference type="ARBA" id="ARBA00022630"/>
    </source>
</evidence>
<dbReference type="NCBIfam" id="TIGR02765">
    <property type="entry name" value="crypto_DASH"/>
    <property type="match status" value="1"/>
</dbReference>
<name>A0ABS3QJB9_9BACT</name>
<dbReference type="InterPro" id="IPR002081">
    <property type="entry name" value="Cryptochrome/DNA_photolyase_1"/>
</dbReference>
<evidence type="ECO:0000313" key="8">
    <source>
        <dbReference type="EMBL" id="MBO2011118.1"/>
    </source>
</evidence>
<dbReference type="Gene3D" id="3.40.50.620">
    <property type="entry name" value="HUPs"/>
    <property type="match status" value="1"/>
</dbReference>
<dbReference type="InterPro" id="IPR036155">
    <property type="entry name" value="Crypto/Photolyase_N_sf"/>
</dbReference>
<dbReference type="Pfam" id="PF00875">
    <property type="entry name" value="DNA_photolyase"/>
    <property type="match status" value="1"/>
</dbReference>
<keyword evidence="3 6" id="KW-0285">Flavoprotein</keyword>
<feature type="domain" description="Photolyase/cryptochrome alpha/beta" evidence="7">
    <location>
        <begin position="1"/>
        <end position="136"/>
    </location>
</feature>
<dbReference type="InterPro" id="IPR014133">
    <property type="entry name" value="Cry_DASH"/>
</dbReference>
<comment type="cofactor">
    <cofactor evidence="6">
        <name>FAD</name>
        <dbReference type="ChEBI" id="CHEBI:57692"/>
    </cofactor>
    <text evidence="6">Binds 1 FAD per subunit.</text>
</comment>
<dbReference type="Pfam" id="PF03441">
    <property type="entry name" value="FAD_binding_7"/>
    <property type="match status" value="1"/>
</dbReference>
<keyword evidence="4 6" id="KW-0274">FAD</keyword>
<dbReference type="InterPro" id="IPR036134">
    <property type="entry name" value="Crypto/Photolyase_FAD-like_sf"/>
</dbReference>
<dbReference type="InterPro" id="IPR005101">
    <property type="entry name" value="Cryptochr/Photolyase_FAD-bd"/>
</dbReference>
<dbReference type="SUPFAM" id="SSF52425">
    <property type="entry name" value="Cryptochrome/photolyase, N-terminal domain"/>
    <property type="match status" value="1"/>
</dbReference>
<dbReference type="EMBL" id="JAGETZ010000009">
    <property type="protein sequence ID" value="MBO2011118.1"/>
    <property type="molecule type" value="Genomic_DNA"/>
</dbReference>
<dbReference type="Gene3D" id="1.10.579.10">
    <property type="entry name" value="DNA Cyclobutane Dipyrimidine Photolyase, subunit A, domain 3"/>
    <property type="match status" value="1"/>
</dbReference>
<dbReference type="PROSITE" id="PS51645">
    <property type="entry name" value="PHR_CRY_ALPHA_BETA"/>
    <property type="match status" value="1"/>
</dbReference>
<dbReference type="PANTHER" id="PTHR11455:SF22">
    <property type="entry name" value="CRYPTOCHROME DASH"/>
    <property type="match status" value="1"/>
</dbReference>
<gene>
    <name evidence="8" type="ORF">J4E00_18800</name>
</gene>
<accession>A0ABS3QJB9</accession>
<dbReference type="InterPro" id="IPR014729">
    <property type="entry name" value="Rossmann-like_a/b/a_fold"/>
</dbReference>
<comment type="caution">
    <text evidence="8">The sequence shown here is derived from an EMBL/GenBank/DDBJ whole genome shotgun (WGS) entry which is preliminary data.</text>
</comment>
<evidence type="ECO:0000259" key="7">
    <source>
        <dbReference type="PROSITE" id="PS51645"/>
    </source>
</evidence>
<reference evidence="8 9" key="1">
    <citation type="submission" date="2021-03" db="EMBL/GenBank/DDBJ databases">
        <authorList>
            <person name="Kim M.K."/>
        </authorList>
    </citation>
    <scope>NUCLEOTIDE SEQUENCE [LARGE SCALE GENOMIC DNA]</scope>
    <source>
        <strain evidence="8 9">BT442</strain>
    </source>
</reference>
<evidence type="ECO:0000256" key="6">
    <source>
        <dbReference type="RuleBase" id="RU367151"/>
    </source>
</evidence>
<keyword evidence="5 6" id="KW-0157">Chromophore</keyword>
<comment type="cofactor">
    <cofactor evidence="6">
        <name>(6R)-5,10-methylene-5,6,7,8-tetrahydrofolate</name>
        <dbReference type="ChEBI" id="CHEBI:15636"/>
    </cofactor>
    <text evidence="6">Binds 1 5,10-methenyltetrahydrofolate (MTHF) per subunit.</text>
</comment>
<dbReference type="InterPro" id="IPR006050">
    <property type="entry name" value="DNA_photolyase_N"/>
</dbReference>